<dbReference type="NCBIfam" id="TIGR02580">
    <property type="entry name" value="cas_RAMP_Cmr4"/>
    <property type="match status" value="1"/>
</dbReference>
<reference evidence="3 4" key="1">
    <citation type="submission" date="2018-06" db="EMBL/GenBank/DDBJ databases">
        <title>Genome sequencing of Oceanotoga sp. sy52.</title>
        <authorList>
            <person name="Mori K."/>
        </authorList>
    </citation>
    <scope>NUCLEOTIDE SEQUENCE [LARGE SCALE GENOMIC DNA]</scope>
    <source>
        <strain evidence="4">sy52</strain>
    </source>
</reference>
<dbReference type="RefSeq" id="WP_190615655.1">
    <property type="nucleotide sequence ID" value="NZ_AP018712.1"/>
</dbReference>
<feature type="domain" description="CRISPR type III-associated protein" evidence="2">
    <location>
        <begin position="10"/>
        <end position="276"/>
    </location>
</feature>
<keyword evidence="4" id="KW-1185">Reference proteome</keyword>
<evidence type="ECO:0000313" key="4">
    <source>
        <dbReference type="Proteomes" id="UP000516361"/>
    </source>
</evidence>
<dbReference type="AlphaFoldDB" id="A0A7G1G6U2"/>
<dbReference type="InterPro" id="IPR005537">
    <property type="entry name" value="RAMP_III_fam"/>
</dbReference>
<keyword evidence="1" id="KW-0051">Antiviral defense</keyword>
<sequence length="282" mass="32203">MSKNGKIGFLYAVSQLHAGKGFDSGVVDLPIQREVHTDFPIISGIKGAFRNEFEEVFKGDKDIKIFGSPKEKEKGTEDQSGSVSFSEAKIFLFPVRSITEGFVWITCPMILSRVNILFKMFGNKDLETKVSNLLKTIKSDKEYYSTNKTEINLEEYKVTPEYSKELVDFLNSIKKILPDETLQNKLKERVLIISDEDFRFFVKGSTEIMARIKIDETGTVDKKTGGLWYEEYLPQDTIMYFIVKTLLKDHGLDILTKETDKQFVNIGGKSTIGKGFTYIKYL</sequence>
<dbReference type="PANTHER" id="PTHR36700">
    <property type="entry name" value="CRISPR SYSTEM CMR SUBUNIT CMR4"/>
    <property type="match status" value="1"/>
</dbReference>
<organism evidence="3 4">
    <name type="scientific">Tepiditoga spiralis</name>
    <dbReference type="NCBI Taxonomy" id="2108365"/>
    <lineage>
        <taxon>Bacteria</taxon>
        <taxon>Thermotogati</taxon>
        <taxon>Thermotogota</taxon>
        <taxon>Thermotogae</taxon>
        <taxon>Petrotogales</taxon>
        <taxon>Petrotogaceae</taxon>
        <taxon>Tepiditoga</taxon>
    </lineage>
</organism>
<dbReference type="GO" id="GO:0051607">
    <property type="term" value="P:defense response to virus"/>
    <property type="evidence" value="ECO:0007669"/>
    <property type="project" value="UniProtKB-KW"/>
</dbReference>
<accession>A0A7G1G6U2</accession>
<dbReference type="Proteomes" id="UP000516361">
    <property type="component" value="Chromosome"/>
</dbReference>
<dbReference type="InParanoid" id="A0A7G1G6U2"/>
<dbReference type="EMBL" id="AP018712">
    <property type="protein sequence ID" value="BBE30573.1"/>
    <property type="molecule type" value="Genomic_DNA"/>
</dbReference>
<evidence type="ECO:0000313" key="3">
    <source>
        <dbReference type="EMBL" id="BBE30573.1"/>
    </source>
</evidence>
<dbReference type="Pfam" id="PF03787">
    <property type="entry name" value="RAMPs"/>
    <property type="match status" value="1"/>
</dbReference>
<evidence type="ECO:0000256" key="1">
    <source>
        <dbReference type="ARBA" id="ARBA00023118"/>
    </source>
</evidence>
<dbReference type="InterPro" id="IPR013410">
    <property type="entry name" value="CRISPR-assoc_RAMP_Cmr4"/>
</dbReference>
<evidence type="ECO:0000259" key="2">
    <source>
        <dbReference type="Pfam" id="PF03787"/>
    </source>
</evidence>
<dbReference type="KEGG" id="ocy:OSSY52_07140"/>
<gene>
    <name evidence="3" type="ORF">OSSY52_07140</name>
</gene>
<proteinExistence type="predicted"/>
<name>A0A7G1G6U2_9BACT</name>
<dbReference type="PANTHER" id="PTHR36700:SF1">
    <property type="entry name" value="CRISPR SYSTEM CMR SUBUNIT CMR4"/>
    <property type="match status" value="1"/>
</dbReference>
<protein>
    <submittedName>
        <fullName evidence="3">Type III-B CRISPR module RAMP protein Cmr4</fullName>
    </submittedName>
</protein>